<dbReference type="Proteomes" id="UP000184356">
    <property type="component" value="Unassembled WGS sequence"/>
</dbReference>
<dbReference type="GO" id="GO:0005975">
    <property type="term" value="P:carbohydrate metabolic process"/>
    <property type="evidence" value="ECO:0007669"/>
    <property type="project" value="InterPro"/>
</dbReference>
<dbReference type="SUPFAM" id="SSF51445">
    <property type="entry name" value="(Trans)glycosidases"/>
    <property type="match status" value="1"/>
</dbReference>
<dbReference type="GO" id="GO:0004565">
    <property type="term" value="F:beta-galactosidase activity"/>
    <property type="evidence" value="ECO:0007669"/>
    <property type="project" value="UniProtKB-EC"/>
</dbReference>
<feature type="domain" description="Beta-galactosidase 1-like first all-beta" evidence="10">
    <location>
        <begin position="405"/>
        <end position="516"/>
    </location>
</feature>
<dbReference type="InterPro" id="IPR048912">
    <property type="entry name" value="BetaGal1-like_ABD1"/>
</dbReference>
<evidence type="ECO:0000256" key="3">
    <source>
        <dbReference type="ARBA" id="ARBA00022801"/>
    </source>
</evidence>
<dbReference type="FunFam" id="2.60.120.260:FF:000049">
    <property type="entry name" value="Beta-galactosidase"/>
    <property type="match status" value="1"/>
</dbReference>
<dbReference type="Pfam" id="PF01301">
    <property type="entry name" value="Glyco_hydro_35"/>
    <property type="match status" value="1"/>
</dbReference>
<dbReference type="InterPro" id="IPR008979">
    <property type="entry name" value="Galactose-bd-like_sf"/>
</dbReference>
<protein>
    <recommendedName>
        <fullName evidence="6">Beta-galactosidase</fullName>
        <ecNumber evidence="6">3.2.1.23</ecNumber>
    </recommendedName>
</protein>
<keyword evidence="13" id="KW-1185">Reference proteome</keyword>
<dbReference type="EMBL" id="KV878582">
    <property type="protein sequence ID" value="OJJ64217.1"/>
    <property type="molecule type" value="Genomic_DNA"/>
</dbReference>
<dbReference type="VEuPathDB" id="FungiDB:ASPSYDRAFT_53759"/>
<evidence type="ECO:0000256" key="6">
    <source>
        <dbReference type="RuleBase" id="RU000675"/>
    </source>
</evidence>
<dbReference type="PROSITE" id="PS01182">
    <property type="entry name" value="GLYCOSYL_HYDROL_F35"/>
    <property type="match status" value="1"/>
</dbReference>
<accession>A0A1L9TXQ8</accession>
<keyword evidence="8" id="KW-0732">Signal</keyword>
<evidence type="ECO:0000313" key="12">
    <source>
        <dbReference type="EMBL" id="OJJ64217.1"/>
    </source>
</evidence>
<organism evidence="12 13">
    <name type="scientific">Aspergillus sydowii CBS 593.65</name>
    <dbReference type="NCBI Taxonomy" id="1036612"/>
    <lineage>
        <taxon>Eukaryota</taxon>
        <taxon>Fungi</taxon>
        <taxon>Dikarya</taxon>
        <taxon>Ascomycota</taxon>
        <taxon>Pezizomycotina</taxon>
        <taxon>Eurotiomycetes</taxon>
        <taxon>Eurotiomycetidae</taxon>
        <taxon>Eurotiales</taxon>
        <taxon>Aspergillaceae</taxon>
        <taxon>Aspergillus</taxon>
        <taxon>Aspergillus subgen. Nidulantes</taxon>
    </lineage>
</organism>
<dbReference type="PIRSF" id="PIRSF006336">
    <property type="entry name" value="B-gal"/>
    <property type="match status" value="1"/>
</dbReference>
<dbReference type="InterPro" id="IPR017853">
    <property type="entry name" value="GH"/>
</dbReference>
<dbReference type="RefSeq" id="XP_040708023.1">
    <property type="nucleotide sequence ID" value="XM_040848738.1"/>
</dbReference>
<feature type="signal peptide" evidence="8">
    <location>
        <begin position="1"/>
        <end position="26"/>
    </location>
</feature>
<evidence type="ECO:0000259" key="10">
    <source>
        <dbReference type="Pfam" id="PF21317"/>
    </source>
</evidence>
<dbReference type="EC" id="3.2.1.23" evidence="6"/>
<keyword evidence="3 6" id="KW-0378">Hydrolase</keyword>
<proteinExistence type="inferred from homology"/>
<evidence type="ECO:0000259" key="9">
    <source>
        <dbReference type="Pfam" id="PF01301"/>
    </source>
</evidence>
<feature type="domain" description="Beta-galactosidase galactose-binding" evidence="11">
    <location>
        <begin position="539"/>
        <end position="597"/>
    </location>
</feature>
<gene>
    <name evidence="12" type="ORF">ASPSYDRAFT_53759</name>
</gene>
<keyword evidence="4 6" id="KW-0326">Glycosidase</keyword>
<feature type="chain" id="PRO_5012431319" description="Beta-galactosidase" evidence="8">
    <location>
        <begin position="27"/>
        <end position="630"/>
    </location>
</feature>
<dbReference type="PRINTS" id="PR00742">
    <property type="entry name" value="GLHYDRLASE35"/>
</dbReference>
<dbReference type="SUPFAM" id="SSF49785">
    <property type="entry name" value="Galactose-binding domain-like"/>
    <property type="match status" value="1"/>
</dbReference>
<dbReference type="OrthoDB" id="1657402at2759"/>
<comment type="catalytic activity">
    <reaction evidence="6">
        <text>Hydrolysis of terminal non-reducing beta-D-galactose residues in beta-D-galactosides.</text>
        <dbReference type="EC" id="3.2.1.23"/>
    </reaction>
</comment>
<sequence length="630" mass="70067">MVSSRIWSLDSFFLFLSLSLCSLVQASSAPFGWNNDTFLLHGSPYQIIGGQMDPQRVPHELWEDRLSKARAMGLNTVFSYVYWNELEPVQGSWEEGGKNDLARYFKIAQEQGLQVVLRPGPYVCGEYEWGGFPAWLSEVPGLVVRTYNEPFLAATKRYIDRLAKQLEGVLVTNGGPILMVQVENEYGSYDDNHRYIAALRDMFKAAFGLPLYTNDGGSQSMLEGGQIPGALAETDGNSPQDGFAARDKYVTEPSSLGPQLDGEYYITWLDQWGSERPYQTDVGNAVQTKKIQSDLEWILAHNGSFSIYMFHGGTNWGFQNGADWENALEPIITSYDYGAPLDESGRTNALYFAVRDTISSFVDSNSIPAVPENEPLIEIPSIQLTPKVALFDDDVLPEPRLEKYPINMEAIGQAYGLILYRHITTAPVKGTVKTGDSPRDRVLVYVNGKRVGVIDSMYEIPQTVNIELKPHDVLDLLVENMGRVNYGPRIVDQRKGIVGNVTIGDTVLQEWEIYSLPLESPPNVPPPDVKTTATASSGPVFYSGSFEVDTIGDTFIELPGWTKGVVWVNGVNLGRYWIVGPQQTLYLPGCYLRKPQNTVTVLELEPSGNEGFLRGIKTRNWGNNPDPDAP</sequence>
<dbReference type="GeneID" id="63764811"/>
<dbReference type="Gene3D" id="3.20.20.80">
    <property type="entry name" value="Glycosidases"/>
    <property type="match status" value="1"/>
</dbReference>
<dbReference type="InterPro" id="IPR019801">
    <property type="entry name" value="Glyco_hydro_35_CS"/>
</dbReference>
<dbReference type="Gene3D" id="2.60.120.260">
    <property type="entry name" value="Galactose-binding domain-like"/>
    <property type="match status" value="2"/>
</dbReference>
<name>A0A1L9TXQ8_9EURO</name>
<feature type="active site" description="Proton donor" evidence="5">
    <location>
        <position position="185"/>
    </location>
</feature>
<dbReference type="InterPro" id="IPR026283">
    <property type="entry name" value="B-gal_1-like"/>
</dbReference>
<feature type="domain" description="Glycoside hydrolase 35 catalytic" evidence="9">
    <location>
        <begin position="37"/>
        <end position="359"/>
    </location>
</feature>
<dbReference type="AlphaFoldDB" id="A0A1L9TXQ8"/>
<evidence type="ECO:0000259" key="11">
    <source>
        <dbReference type="Pfam" id="PF21467"/>
    </source>
</evidence>
<comment type="function">
    <text evidence="1">Cleaves beta-linked terminal galactosyl residues from gangliosides, glycoproteins, and glycosaminoglycans.</text>
</comment>
<dbReference type="STRING" id="1036612.A0A1L9TXQ8"/>
<evidence type="ECO:0000256" key="8">
    <source>
        <dbReference type="SAM" id="SignalP"/>
    </source>
</evidence>
<evidence type="ECO:0000256" key="1">
    <source>
        <dbReference type="ARBA" id="ARBA00002691"/>
    </source>
</evidence>
<comment type="similarity">
    <text evidence="2 7">Belongs to the glycosyl hydrolase 35 family.</text>
</comment>
<feature type="active site" description="Nucleophile" evidence="5">
    <location>
        <position position="263"/>
    </location>
</feature>
<dbReference type="Pfam" id="PF21467">
    <property type="entry name" value="BetaGal_gal-bd"/>
    <property type="match status" value="1"/>
</dbReference>
<dbReference type="InterPro" id="IPR031330">
    <property type="entry name" value="Gly_Hdrlase_35_cat"/>
</dbReference>
<dbReference type="InterPro" id="IPR048913">
    <property type="entry name" value="BetaGal_gal-bd"/>
</dbReference>
<evidence type="ECO:0000256" key="4">
    <source>
        <dbReference type="ARBA" id="ARBA00023295"/>
    </source>
</evidence>
<evidence type="ECO:0000256" key="5">
    <source>
        <dbReference type="PIRSR" id="PIRSR006336-1"/>
    </source>
</evidence>
<dbReference type="InterPro" id="IPR001944">
    <property type="entry name" value="Glycoside_Hdrlase_35"/>
</dbReference>
<evidence type="ECO:0000256" key="2">
    <source>
        <dbReference type="ARBA" id="ARBA00009809"/>
    </source>
</evidence>
<evidence type="ECO:0000313" key="13">
    <source>
        <dbReference type="Proteomes" id="UP000184356"/>
    </source>
</evidence>
<reference evidence="13" key="1">
    <citation type="journal article" date="2017" name="Genome Biol.">
        <title>Comparative genomics reveals high biological diversity and specific adaptations in the industrially and medically important fungal genus Aspergillus.</title>
        <authorList>
            <person name="de Vries R.P."/>
            <person name="Riley R."/>
            <person name="Wiebenga A."/>
            <person name="Aguilar-Osorio G."/>
            <person name="Amillis S."/>
            <person name="Uchima C.A."/>
            <person name="Anderluh G."/>
            <person name="Asadollahi M."/>
            <person name="Askin M."/>
            <person name="Barry K."/>
            <person name="Battaglia E."/>
            <person name="Bayram O."/>
            <person name="Benocci T."/>
            <person name="Braus-Stromeyer S.A."/>
            <person name="Caldana C."/>
            <person name="Canovas D."/>
            <person name="Cerqueira G.C."/>
            <person name="Chen F."/>
            <person name="Chen W."/>
            <person name="Choi C."/>
            <person name="Clum A."/>
            <person name="Dos Santos R.A."/>
            <person name="Damasio A.R."/>
            <person name="Diallinas G."/>
            <person name="Emri T."/>
            <person name="Fekete E."/>
            <person name="Flipphi M."/>
            <person name="Freyberg S."/>
            <person name="Gallo A."/>
            <person name="Gournas C."/>
            <person name="Habgood R."/>
            <person name="Hainaut M."/>
            <person name="Harispe M.L."/>
            <person name="Henrissat B."/>
            <person name="Hilden K.S."/>
            <person name="Hope R."/>
            <person name="Hossain A."/>
            <person name="Karabika E."/>
            <person name="Karaffa L."/>
            <person name="Karanyi Z."/>
            <person name="Krasevec N."/>
            <person name="Kuo A."/>
            <person name="Kusch H."/>
            <person name="LaButti K."/>
            <person name="Lagendijk E.L."/>
            <person name="Lapidus A."/>
            <person name="Levasseur A."/>
            <person name="Lindquist E."/>
            <person name="Lipzen A."/>
            <person name="Logrieco A.F."/>
            <person name="MacCabe A."/>
            <person name="Maekelae M.R."/>
            <person name="Malavazi I."/>
            <person name="Melin P."/>
            <person name="Meyer V."/>
            <person name="Mielnichuk N."/>
            <person name="Miskei M."/>
            <person name="Molnar A.P."/>
            <person name="Mule G."/>
            <person name="Ngan C.Y."/>
            <person name="Orejas M."/>
            <person name="Orosz E."/>
            <person name="Ouedraogo J.P."/>
            <person name="Overkamp K.M."/>
            <person name="Park H.-S."/>
            <person name="Perrone G."/>
            <person name="Piumi F."/>
            <person name="Punt P.J."/>
            <person name="Ram A.F."/>
            <person name="Ramon A."/>
            <person name="Rauscher S."/>
            <person name="Record E."/>
            <person name="Riano-Pachon D.M."/>
            <person name="Robert V."/>
            <person name="Roehrig J."/>
            <person name="Ruller R."/>
            <person name="Salamov A."/>
            <person name="Salih N.S."/>
            <person name="Samson R.A."/>
            <person name="Sandor E."/>
            <person name="Sanguinetti M."/>
            <person name="Schuetze T."/>
            <person name="Sepcic K."/>
            <person name="Shelest E."/>
            <person name="Sherlock G."/>
            <person name="Sophianopoulou V."/>
            <person name="Squina F.M."/>
            <person name="Sun H."/>
            <person name="Susca A."/>
            <person name="Todd R.B."/>
            <person name="Tsang A."/>
            <person name="Unkles S.E."/>
            <person name="van de Wiele N."/>
            <person name="van Rossen-Uffink D."/>
            <person name="Oliveira J.V."/>
            <person name="Vesth T.C."/>
            <person name="Visser J."/>
            <person name="Yu J.-H."/>
            <person name="Zhou M."/>
            <person name="Andersen M.R."/>
            <person name="Archer D.B."/>
            <person name="Baker S.E."/>
            <person name="Benoit I."/>
            <person name="Brakhage A.A."/>
            <person name="Braus G.H."/>
            <person name="Fischer R."/>
            <person name="Frisvad J.C."/>
            <person name="Goldman G.H."/>
            <person name="Houbraken J."/>
            <person name="Oakley B."/>
            <person name="Pocsi I."/>
            <person name="Scazzocchio C."/>
            <person name="Seiboth B."/>
            <person name="vanKuyk P.A."/>
            <person name="Wortman J."/>
            <person name="Dyer P.S."/>
            <person name="Grigoriev I.V."/>
        </authorList>
    </citation>
    <scope>NUCLEOTIDE SEQUENCE [LARGE SCALE GENOMIC DNA]</scope>
    <source>
        <strain evidence="13">CBS 593.65</strain>
    </source>
</reference>
<dbReference type="PANTHER" id="PTHR23421">
    <property type="entry name" value="BETA-GALACTOSIDASE RELATED"/>
    <property type="match status" value="1"/>
</dbReference>
<evidence type="ECO:0000256" key="7">
    <source>
        <dbReference type="RuleBase" id="RU003679"/>
    </source>
</evidence>
<dbReference type="Pfam" id="PF21317">
    <property type="entry name" value="BetaGal_ABD_1"/>
    <property type="match status" value="1"/>
</dbReference>